<dbReference type="EMBL" id="JAQQXP010000003">
    <property type="protein sequence ID" value="MDC8832575.1"/>
    <property type="molecule type" value="Genomic_DNA"/>
</dbReference>
<proteinExistence type="predicted"/>
<reference evidence="2 3" key="1">
    <citation type="submission" date="2022-10" db="EMBL/GenBank/DDBJ databases">
        <title>Alteromonas sp. chi3 Genome sequencing.</title>
        <authorList>
            <person name="Park S."/>
        </authorList>
    </citation>
    <scope>NUCLEOTIDE SEQUENCE [LARGE SCALE GENOMIC DNA]</scope>
    <source>
        <strain evidence="3">chi3</strain>
    </source>
</reference>
<dbReference type="Proteomes" id="UP001218788">
    <property type="component" value="Unassembled WGS sequence"/>
</dbReference>
<dbReference type="InterPro" id="IPR024409">
    <property type="entry name" value="DUF3833"/>
</dbReference>
<evidence type="ECO:0000313" key="2">
    <source>
        <dbReference type="EMBL" id="MDC8832575.1"/>
    </source>
</evidence>
<keyword evidence="3" id="KW-1185">Reference proteome</keyword>
<organism evidence="2 3">
    <name type="scientific">Alteromonas gilva</name>
    <dbReference type="NCBI Taxonomy" id="2987522"/>
    <lineage>
        <taxon>Bacteria</taxon>
        <taxon>Pseudomonadati</taxon>
        <taxon>Pseudomonadota</taxon>
        <taxon>Gammaproteobacteria</taxon>
        <taxon>Alteromonadales</taxon>
        <taxon>Alteromonadaceae</taxon>
        <taxon>Alteromonas/Salinimonas group</taxon>
        <taxon>Alteromonas</taxon>
    </lineage>
</organism>
<accession>A0ABT5L695</accession>
<protein>
    <submittedName>
        <fullName evidence="2">DUF3833 domain-containing protein</fullName>
    </submittedName>
</protein>
<sequence>MSRIALVLLGILLLGGCSASIDGSSYTSQTPALSLEQFFDGKVKAWGIVQNRSGDVVQRFTVDIQGRMDGDTLILDETFHYEVGDGPDKRVWRITPTGNGEYDGAAGDILGTAKGVSYGNAFNFRYEMDLPVDDTTYQVAFDDWFWAFEDGTLMNRSYVKKFGLVMAEVTIFMQQQP</sequence>
<dbReference type="Pfam" id="PF12915">
    <property type="entry name" value="DUF3833"/>
    <property type="match status" value="1"/>
</dbReference>
<dbReference type="PROSITE" id="PS51257">
    <property type="entry name" value="PROKAR_LIPOPROTEIN"/>
    <property type="match status" value="1"/>
</dbReference>
<comment type="caution">
    <text evidence="2">The sequence shown here is derived from an EMBL/GenBank/DDBJ whole genome shotgun (WGS) entry which is preliminary data.</text>
</comment>
<gene>
    <name evidence="2" type="ORF">OIK42_17615</name>
</gene>
<keyword evidence="1" id="KW-0732">Signal</keyword>
<feature type="signal peptide" evidence="1">
    <location>
        <begin position="1"/>
        <end position="19"/>
    </location>
</feature>
<evidence type="ECO:0000256" key="1">
    <source>
        <dbReference type="SAM" id="SignalP"/>
    </source>
</evidence>
<name>A0ABT5L695_9ALTE</name>
<dbReference type="RefSeq" id="WP_273642411.1">
    <property type="nucleotide sequence ID" value="NZ_JAQQXP010000003.1"/>
</dbReference>
<evidence type="ECO:0000313" key="3">
    <source>
        <dbReference type="Proteomes" id="UP001218788"/>
    </source>
</evidence>
<feature type="chain" id="PRO_5045368573" evidence="1">
    <location>
        <begin position="20"/>
        <end position="177"/>
    </location>
</feature>